<dbReference type="AlphaFoldDB" id="A0A348WFA5"/>
<feature type="signal peptide" evidence="5">
    <location>
        <begin position="1"/>
        <end position="25"/>
    </location>
</feature>
<evidence type="ECO:0000256" key="5">
    <source>
        <dbReference type="SAM" id="SignalP"/>
    </source>
</evidence>
<evidence type="ECO:0000256" key="4">
    <source>
        <dbReference type="PROSITE-ProRule" id="PRU00339"/>
    </source>
</evidence>
<evidence type="ECO:0000256" key="2">
    <source>
        <dbReference type="ARBA" id="ARBA00010742"/>
    </source>
</evidence>
<evidence type="ECO:0000256" key="3">
    <source>
        <dbReference type="ARBA" id="ARBA00022729"/>
    </source>
</evidence>
<keyword evidence="4" id="KW-0802">TPR repeat</keyword>
<comment type="subcellular location">
    <subcellularLocation>
        <location evidence="1">Periplasm</location>
    </subcellularLocation>
</comment>
<evidence type="ECO:0000313" key="7">
    <source>
        <dbReference type="EMBL" id="HAR53217.1"/>
    </source>
</evidence>
<dbReference type="Proteomes" id="UP000264719">
    <property type="component" value="Unassembled WGS sequence"/>
</dbReference>
<dbReference type="GO" id="GO:0042597">
    <property type="term" value="C:periplasmic space"/>
    <property type="evidence" value="ECO:0007669"/>
    <property type="project" value="UniProtKB-SubCell"/>
</dbReference>
<comment type="similarity">
    <text evidence="2">Belongs to the bacterial solute-binding protein SsuA/TauA family.</text>
</comment>
<accession>A0A348WFA5</accession>
<sequence length="332" mass="34555">MKKLMSALVAGTALTLSMQATTAQAMEELTVGYFLEWPMPFLAAKADGSYDEALGMKVNWVSFETGTAMSAAMASGDVQISVSQGLPPFVVATSGGQDLQLVDVAVSYAENQGCAVRKDLEITKDSAGELAGKKVAVPLGTAAHYSFIRQMDHFGVPLDSLQIVDMPPPEGGNALAQGAVDFACGYGGGWATMREHGDVLLTGAEKQEIGILVFDVTSVPAAFAAENGETLAKFLKVTADANSAWNDGKSDEMLAVIAEQSGMDIEAARSAIGTMSFPTIEEQLSEAWLGGTAAGFMKGVADVFVEAGSIDSALDSYEGALNIEPLKAAQGM</sequence>
<dbReference type="SUPFAM" id="SSF53850">
    <property type="entry name" value="Periplasmic binding protein-like II"/>
    <property type="match status" value="1"/>
</dbReference>
<dbReference type="InterPro" id="IPR015168">
    <property type="entry name" value="SsuA/THI5"/>
</dbReference>
<dbReference type="PANTHER" id="PTHR30024">
    <property type="entry name" value="ALIPHATIC SULFONATES-BINDING PROTEIN-RELATED"/>
    <property type="match status" value="1"/>
</dbReference>
<dbReference type="Gene3D" id="3.40.190.10">
    <property type="entry name" value="Periplasmic binding protein-like II"/>
    <property type="match status" value="2"/>
</dbReference>
<reference evidence="7 8" key="1">
    <citation type="journal article" date="2018" name="Nat. Biotechnol.">
        <title>A standardized bacterial taxonomy based on genome phylogeny substantially revises the tree of life.</title>
        <authorList>
            <person name="Parks D.H."/>
            <person name="Chuvochina M."/>
            <person name="Waite D.W."/>
            <person name="Rinke C."/>
            <person name="Skarshewski A."/>
            <person name="Chaumeil P.A."/>
            <person name="Hugenholtz P."/>
        </authorList>
    </citation>
    <scope>NUCLEOTIDE SEQUENCE [LARGE SCALE GENOMIC DNA]</scope>
    <source>
        <strain evidence="7">UBA9169</strain>
    </source>
</reference>
<evidence type="ECO:0000256" key="1">
    <source>
        <dbReference type="ARBA" id="ARBA00004418"/>
    </source>
</evidence>
<comment type="caution">
    <text evidence="7">The sequence shown here is derived from an EMBL/GenBank/DDBJ whole genome shotgun (WGS) entry which is preliminary data.</text>
</comment>
<dbReference type="PANTHER" id="PTHR30024:SF47">
    <property type="entry name" value="TAURINE-BINDING PERIPLASMIC PROTEIN"/>
    <property type="match status" value="1"/>
</dbReference>
<dbReference type="RefSeq" id="WP_339854850.1">
    <property type="nucleotide sequence ID" value="NZ_CAXAXR010000014.1"/>
</dbReference>
<evidence type="ECO:0000313" key="8">
    <source>
        <dbReference type="Proteomes" id="UP000264719"/>
    </source>
</evidence>
<keyword evidence="3 5" id="KW-0732">Signal</keyword>
<dbReference type="InterPro" id="IPR019734">
    <property type="entry name" value="TPR_rpt"/>
</dbReference>
<evidence type="ECO:0000259" key="6">
    <source>
        <dbReference type="Pfam" id="PF09084"/>
    </source>
</evidence>
<organism evidence="7 8">
    <name type="scientific">Roseovarius nubinhibens</name>
    <dbReference type="NCBI Taxonomy" id="314263"/>
    <lineage>
        <taxon>Bacteria</taxon>
        <taxon>Pseudomonadati</taxon>
        <taxon>Pseudomonadota</taxon>
        <taxon>Alphaproteobacteria</taxon>
        <taxon>Rhodobacterales</taxon>
        <taxon>Roseobacteraceae</taxon>
        <taxon>Roseovarius</taxon>
    </lineage>
</organism>
<dbReference type="EMBL" id="DMVW01000144">
    <property type="protein sequence ID" value="HAR53217.1"/>
    <property type="molecule type" value="Genomic_DNA"/>
</dbReference>
<dbReference type="Pfam" id="PF09084">
    <property type="entry name" value="NMT1"/>
    <property type="match status" value="1"/>
</dbReference>
<dbReference type="GO" id="GO:0042918">
    <property type="term" value="P:alkanesulfonate transmembrane transport"/>
    <property type="evidence" value="ECO:0007669"/>
    <property type="project" value="TreeGrafter"/>
</dbReference>
<proteinExistence type="inferred from homology"/>
<feature type="repeat" description="TPR" evidence="4">
    <location>
        <begin position="294"/>
        <end position="327"/>
    </location>
</feature>
<gene>
    <name evidence="7" type="ORF">DCS45_15275</name>
</gene>
<feature type="domain" description="SsuA/THI5-like" evidence="6">
    <location>
        <begin position="39"/>
        <end position="241"/>
    </location>
</feature>
<feature type="chain" id="PRO_5016667423" evidence="5">
    <location>
        <begin position="26"/>
        <end position="332"/>
    </location>
</feature>
<dbReference type="PROSITE" id="PS50005">
    <property type="entry name" value="TPR"/>
    <property type="match status" value="1"/>
</dbReference>
<name>A0A348WFA5_9RHOB</name>
<protein>
    <submittedName>
        <fullName evidence="7">Taurine ABC transporter substrate-binding protein</fullName>
    </submittedName>
</protein>